<proteinExistence type="predicted"/>
<comment type="caution">
    <text evidence="2">The sequence shown here is derived from an EMBL/GenBank/DDBJ whole genome shotgun (WGS) entry which is preliminary data.</text>
</comment>
<dbReference type="AlphaFoldDB" id="A0A8H7EQ44"/>
<sequence length="160" mass="18282">MEENVDSLEVLVDQSAHELSQRLQLNQTTSSSLCAWDNSVSQCMKRMEDLATKAVESHNQTEALQSMLKSLRDKEEELQQTFAKIDKLEAIVGVVNDTYTKVCQSVEEMEKTVYNSRSQKSFIRLKARSSSTPDIIQPYFPPPQSVDIYKTRDLFPKITD</sequence>
<protein>
    <submittedName>
        <fullName evidence="2">Uncharacterized protein</fullName>
    </submittedName>
</protein>
<accession>A0A8H7EQ44</accession>
<gene>
    <name evidence="2" type="ORF">EC973_008007</name>
</gene>
<evidence type="ECO:0000313" key="3">
    <source>
        <dbReference type="Proteomes" id="UP000605846"/>
    </source>
</evidence>
<evidence type="ECO:0000313" key="2">
    <source>
        <dbReference type="EMBL" id="KAF7727146.1"/>
    </source>
</evidence>
<keyword evidence="3" id="KW-1185">Reference proteome</keyword>
<dbReference type="Proteomes" id="UP000605846">
    <property type="component" value="Unassembled WGS sequence"/>
</dbReference>
<name>A0A8H7EQ44_9FUNG</name>
<dbReference type="OrthoDB" id="2372305at2759"/>
<keyword evidence="1" id="KW-0175">Coiled coil</keyword>
<organism evidence="2 3">
    <name type="scientific">Apophysomyces ossiformis</name>
    <dbReference type="NCBI Taxonomy" id="679940"/>
    <lineage>
        <taxon>Eukaryota</taxon>
        <taxon>Fungi</taxon>
        <taxon>Fungi incertae sedis</taxon>
        <taxon>Mucoromycota</taxon>
        <taxon>Mucoromycotina</taxon>
        <taxon>Mucoromycetes</taxon>
        <taxon>Mucorales</taxon>
        <taxon>Mucorineae</taxon>
        <taxon>Mucoraceae</taxon>
        <taxon>Apophysomyces</taxon>
    </lineage>
</organism>
<dbReference type="EMBL" id="JABAYA010000064">
    <property type="protein sequence ID" value="KAF7727146.1"/>
    <property type="molecule type" value="Genomic_DNA"/>
</dbReference>
<reference evidence="2" key="1">
    <citation type="submission" date="2020-01" db="EMBL/GenBank/DDBJ databases">
        <title>Genome Sequencing of Three Apophysomyces-Like Fungal Strains Confirms a Novel Fungal Genus in the Mucoromycota with divergent Burkholderia-like Endosymbiotic Bacteria.</title>
        <authorList>
            <person name="Stajich J.E."/>
            <person name="Macias A.M."/>
            <person name="Carter-House D."/>
            <person name="Lovett B."/>
            <person name="Kasson L.R."/>
            <person name="Berry K."/>
            <person name="Grigoriev I."/>
            <person name="Chang Y."/>
            <person name="Spatafora J."/>
            <person name="Kasson M.T."/>
        </authorList>
    </citation>
    <scope>NUCLEOTIDE SEQUENCE</scope>
    <source>
        <strain evidence="2">NRRL A-21654</strain>
    </source>
</reference>
<feature type="coiled-coil region" evidence="1">
    <location>
        <begin position="61"/>
        <end position="91"/>
    </location>
</feature>
<evidence type="ECO:0000256" key="1">
    <source>
        <dbReference type="SAM" id="Coils"/>
    </source>
</evidence>